<keyword evidence="3 6" id="KW-0812">Transmembrane</keyword>
<evidence type="ECO:0000256" key="2">
    <source>
        <dbReference type="ARBA" id="ARBA00022475"/>
    </source>
</evidence>
<proteinExistence type="predicted"/>
<dbReference type="GO" id="GO:0005886">
    <property type="term" value="C:plasma membrane"/>
    <property type="evidence" value="ECO:0007669"/>
    <property type="project" value="UniProtKB-SubCell"/>
</dbReference>
<feature type="transmembrane region" description="Helical" evidence="6">
    <location>
        <begin position="54"/>
        <end position="84"/>
    </location>
</feature>
<keyword evidence="2" id="KW-1003">Cell membrane</keyword>
<reference evidence="9" key="1">
    <citation type="submission" date="2015-02" db="EMBL/GenBank/DDBJ databases">
        <title>Draft Genome of Frankia sp. CpI1-S.</title>
        <authorList>
            <person name="Oshone R.T."/>
            <person name="Ngom M."/>
            <person name="Ghodhbane-Gtari F."/>
            <person name="Gtari M."/>
            <person name="Morris K."/>
            <person name="Thomas K."/>
            <person name="Sen A."/>
            <person name="Tisa L.S."/>
        </authorList>
    </citation>
    <scope>NUCLEOTIDE SEQUENCE [LARGE SCALE GENOMIC DNA]</scope>
    <source>
        <strain evidence="9">CpI1-S</strain>
    </source>
</reference>
<feature type="transmembrane region" description="Helical" evidence="6">
    <location>
        <begin position="223"/>
        <end position="243"/>
    </location>
</feature>
<evidence type="ECO:0000256" key="1">
    <source>
        <dbReference type="ARBA" id="ARBA00004651"/>
    </source>
</evidence>
<gene>
    <name evidence="8" type="ORF">FF36_06289</name>
</gene>
<evidence type="ECO:0000259" key="7">
    <source>
        <dbReference type="Pfam" id="PF00482"/>
    </source>
</evidence>
<feature type="domain" description="Type II secretion system protein GspF" evidence="7">
    <location>
        <begin position="110"/>
        <end position="233"/>
    </location>
</feature>
<dbReference type="AlphaFoldDB" id="A0A0D8B7S8"/>
<evidence type="ECO:0000256" key="3">
    <source>
        <dbReference type="ARBA" id="ARBA00022692"/>
    </source>
</evidence>
<keyword evidence="9" id="KW-1185">Reference proteome</keyword>
<dbReference type="Gene3D" id="1.20.81.30">
    <property type="entry name" value="Type II secretion system (T2SS), domain F"/>
    <property type="match status" value="1"/>
</dbReference>
<evidence type="ECO:0000313" key="8">
    <source>
        <dbReference type="EMBL" id="KJE19437.1"/>
    </source>
</evidence>
<dbReference type="EMBL" id="JYFN01000107">
    <property type="protein sequence ID" value="KJE19437.1"/>
    <property type="molecule type" value="Genomic_DNA"/>
</dbReference>
<reference evidence="8 9" key="2">
    <citation type="journal article" date="2016" name="Genome Announc.">
        <title>Permanent Draft Genome Sequences for Two Variants of Frankia sp. Strain CpI1, the First Frankia Strain Isolated from Root Nodules of Comptonia peregrina.</title>
        <authorList>
            <person name="Oshone R."/>
            <person name="Hurst S.G.IV."/>
            <person name="Abebe-Akele F."/>
            <person name="Simpson S."/>
            <person name="Morris K."/>
            <person name="Thomas W.K."/>
            <person name="Tisa L.S."/>
        </authorList>
    </citation>
    <scope>NUCLEOTIDE SEQUENCE [LARGE SCALE GENOMIC DNA]</scope>
    <source>
        <strain evidence="9">CpI1-S</strain>
    </source>
</reference>
<dbReference type="PANTHER" id="PTHR35007">
    <property type="entry name" value="INTEGRAL MEMBRANE PROTEIN-RELATED"/>
    <property type="match status" value="1"/>
</dbReference>
<dbReference type="OrthoDB" id="5243396at2"/>
<dbReference type="InterPro" id="IPR042094">
    <property type="entry name" value="T2SS_GspF_sf"/>
</dbReference>
<comment type="caution">
    <text evidence="8">The sequence shown here is derived from an EMBL/GenBank/DDBJ whole genome shotgun (WGS) entry which is preliminary data.</text>
</comment>
<protein>
    <submittedName>
        <fullName evidence="8">Flp pilus assembly protein TadB</fullName>
    </submittedName>
</protein>
<dbReference type="PANTHER" id="PTHR35007:SF3">
    <property type="entry name" value="POSSIBLE CONSERVED ALANINE RICH MEMBRANE PROTEIN"/>
    <property type="match status" value="1"/>
</dbReference>
<feature type="transmembrane region" description="Helical" evidence="6">
    <location>
        <begin position="249"/>
        <end position="270"/>
    </location>
</feature>
<comment type="subcellular location">
    <subcellularLocation>
        <location evidence="1">Cell membrane</location>
        <topology evidence="1">Multi-pass membrane protein</topology>
    </subcellularLocation>
</comment>
<keyword evidence="5 6" id="KW-0472">Membrane</keyword>
<sequence>MVSVMSAQVVLAAGCGLGVAVGLWLLGSAGTPVWTRLRAREQSGRRLSPQVRTVRLGAAVGAGLAVGVLTGWPVAAALAALAVMAAPTLLAEGRAGAAETARVEALASWADMLRDTLSAGAGLEQTIRATAPIAPDPIRVDVLTLAAAVQDGARLVDALDAFADRVDDPAADLIVAALRFAAAGQGRHLADLLDRLATAARGQAAVRLRAAATRARIRTSTRVIVVTTLAMALGLTLFSPAFVAPYSTITGQLVLAAVGVLWAGAFVWLARMGRITREPRILTVAAGSGG</sequence>
<dbReference type="PATRIC" id="fig|1502723.3.peg.822"/>
<dbReference type="Proteomes" id="UP000032545">
    <property type="component" value="Unassembled WGS sequence"/>
</dbReference>
<name>A0A0D8B7S8_9ACTN</name>
<dbReference type="Pfam" id="PF00482">
    <property type="entry name" value="T2SSF"/>
    <property type="match status" value="1"/>
</dbReference>
<evidence type="ECO:0000256" key="5">
    <source>
        <dbReference type="ARBA" id="ARBA00023136"/>
    </source>
</evidence>
<accession>A0A0D8B7S8</accession>
<dbReference type="InterPro" id="IPR018076">
    <property type="entry name" value="T2SS_GspF_dom"/>
</dbReference>
<organism evidence="8 9">
    <name type="scientific">Frankia torreyi</name>
    <dbReference type="NCBI Taxonomy" id="1856"/>
    <lineage>
        <taxon>Bacteria</taxon>
        <taxon>Bacillati</taxon>
        <taxon>Actinomycetota</taxon>
        <taxon>Actinomycetes</taxon>
        <taxon>Frankiales</taxon>
        <taxon>Frankiaceae</taxon>
        <taxon>Frankia</taxon>
    </lineage>
</organism>
<evidence type="ECO:0000313" key="9">
    <source>
        <dbReference type="Proteomes" id="UP000032545"/>
    </source>
</evidence>
<evidence type="ECO:0000256" key="6">
    <source>
        <dbReference type="SAM" id="Phobius"/>
    </source>
</evidence>
<keyword evidence="4 6" id="KW-1133">Transmembrane helix</keyword>
<evidence type="ECO:0000256" key="4">
    <source>
        <dbReference type="ARBA" id="ARBA00022989"/>
    </source>
</evidence>